<evidence type="ECO:0000259" key="5">
    <source>
        <dbReference type="PROSITE" id="PS50931"/>
    </source>
</evidence>
<evidence type="ECO:0000313" key="7">
    <source>
        <dbReference type="Proteomes" id="UP000251721"/>
    </source>
</evidence>
<evidence type="ECO:0000256" key="2">
    <source>
        <dbReference type="ARBA" id="ARBA00023015"/>
    </source>
</evidence>
<keyword evidence="2" id="KW-0805">Transcription regulation</keyword>
<dbReference type="Pfam" id="PF00126">
    <property type="entry name" value="HTH_1"/>
    <property type="match status" value="1"/>
</dbReference>
<proteinExistence type="inferred from homology"/>
<comment type="similarity">
    <text evidence="1">Belongs to the LysR transcriptional regulatory family.</text>
</comment>
<dbReference type="InterPro" id="IPR058163">
    <property type="entry name" value="LysR-type_TF_proteobact-type"/>
</dbReference>
<evidence type="ECO:0000256" key="4">
    <source>
        <dbReference type="ARBA" id="ARBA00023163"/>
    </source>
</evidence>
<dbReference type="PANTHER" id="PTHR30537">
    <property type="entry name" value="HTH-TYPE TRANSCRIPTIONAL REGULATOR"/>
    <property type="match status" value="1"/>
</dbReference>
<dbReference type="Gene3D" id="3.40.190.290">
    <property type="match status" value="1"/>
</dbReference>
<evidence type="ECO:0000256" key="1">
    <source>
        <dbReference type="ARBA" id="ARBA00009437"/>
    </source>
</evidence>
<evidence type="ECO:0000313" key="6">
    <source>
        <dbReference type="EMBL" id="SQC43901.1"/>
    </source>
</evidence>
<dbReference type="PROSITE" id="PS50931">
    <property type="entry name" value="HTH_LYSR"/>
    <property type="match status" value="1"/>
</dbReference>
<dbReference type="Proteomes" id="UP000251721">
    <property type="component" value="Unassembled WGS sequence"/>
</dbReference>
<dbReference type="SUPFAM" id="SSF53850">
    <property type="entry name" value="Periplasmic binding protein-like II"/>
    <property type="match status" value="1"/>
</dbReference>
<reference evidence="6 7" key="1">
    <citation type="submission" date="2018-06" db="EMBL/GenBank/DDBJ databases">
        <authorList>
            <consortium name="Pathogen Informatics"/>
            <person name="Doyle S."/>
        </authorList>
    </citation>
    <scope>NUCLEOTIDE SEQUENCE [LARGE SCALE GENOMIC DNA]</scope>
    <source>
        <strain evidence="6 7">NCTC13465</strain>
    </source>
</reference>
<dbReference type="PANTHER" id="PTHR30537:SF5">
    <property type="entry name" value="HTH-TYPE TRANSCRIPTIONAL ACTIVATOR TTDR-RELATED"/>
    <property type="match status" value="1"/>
</dbReference>
<dbReference type="InterPro" id="IPR005119">
    <property type="entry name" value="LysR_subst-bd"/>
</dbReference>
<evidence type="ECO:0000256" key="3">
    <source>
        <dbReference type="ARBA" id="ARBA00023125"/>
    </source>
</evidence>
<dbReference type="EMBL" id="UAWQ01000015">
    <property type="protein sequence ID" value="SQC43901.1"/>
    <property type="molecule type" value="Genomic_DNA"/>
</dbReference>
<dbReference type="InterPro" id="IPR036390">
    <property type="entry name" value="WH_DNA-bd_sf"/>
</dbReference>
<dbReference type="Gene3D" id="1.10.10.10">
    <property type="entry name" value="Winged helix-like DNA-binding domain superfamily/Winged helix DNA-binding domain"/>
    <property type="match status" value="1"/>
</dbReference>
<gene>
    <name evidence="6" type="primary">dmlR_17</name>
    <name evidence="6" type="ORF">NCTC13465_02389</name>
</gene>
<protein>
    <submittedName>
        <fullName evidence="6">Positive regulator of Tartrate dehydrogenase/decarboxylase/D-malic enzyme</fullName>
    </submittedName>
</protein>
<dbReference type="SUPFAM" id="SSF46785">
    <property type="entry name" value="Winged helix' DNA-binding domain"/>
    <property type="match status" value="1"/>
</dbReference>
<accession>A0A2X3F643</accession>
<dbReference type="GO" id="GO:0003700">
    <property type="term" value="F:DNA-binding transcription factor activity"/>
    <property type="evidence" value="ECO:0007669"/>
    <property type="project" value="InterPro"/>
</dbReference>
<dbReference type="AlphaFoldDB" id="A0A2X3F643"/>
<keyword evidence="3" id="KW-0238">DNA-binding</keyword>
<organism evidence="6 7">
    <name type="scientific">Klebsiella pneumoniae</name>
    <dbReference type="NCBI Taxonomy" id="573"/>
    <lineage>
        <taxon>Bacteria</taxon>
        <taxon>Pseudomonadati</taxon>
        <taxon>Pseudomonadota</taxon>
        <taxon>Gammaproteobacteria</taxon>
        <taxon>Enterobacterales</taxon>
        <taxon>Enterobacteriaceae</taxon>
        <taxon>Klebsiella/Raoultella group</taxon>
        <taxon>Klebsiella</taxon>
        <taxon>Klebsiella pneumoniae complex</taxon>
    </lineage>
</organism>
<name>A0A2X3F643_KLEPN</name>
<dbReference type="InterPro" id="IPR000847">
    <property type="entry name" value="LysR_HTH_N"/>
</dbReference>
<dbReference type="InterPro" id="IPR036388">
    <property type="entry name" value="WH-like_DNA-bd_sf"/>
</dbReference>
<sequence length="353" mass="39329">MIYASLCWSLAGPGSPPPPRSLAYRRRSFSKRVSLLEQTLNVMLLHRTTRRVTITEEGERIYEWAQRILQDVDEMMDELSDVRQVPQGTLRIISSFGFGRRVVAPALSALALQYPQLELRFDVQDRLVDLVNEGVDLDIRVGDDIAPNLIARQLAANHRVLCASPQFLARHAPPKQLSDLAALPCLVIKERDHPFGVWQLHSKEGQHAIKVTGPLSSNHGEIVHQWCLDGQGLRSVRGGTSGRISPADIWCRCCRTTGSRPTSGRFTSPGWRRRPKSAPPWSFCATTFSCTIRSMSRRQRRRQRRLNPKAVAQAVVGGAHGGKRNAQAAAARERVVRQFGEGVETLGVAAQQL</sequence>
<feature type="domain" description="HTH lysR-type" evidence="5">
    <location>
        <begin position="30"/>
        <end position="55"/>
    </location>
</feature>
<dbReference type="Pfam" id="PF03466">
    <property type="entry name" value="LysR_substrate"/>
    <property type="match status" value="1"/>
</dbReference>
<dbReference type="GO" id="GO:0043565">
    <property type="term" value="F:sequence-specific DNA binding"/>
    <property type="evidence" value="ECO:0007669"/>
    <property type="project" value="TreeGrafter"/>
</dbReference>
<dbReference type="GO" id="GO:0006351">
    <property type="term" value="P:DNA-templated transcription"/>
    <property type="evidence" value="ECO:0007669"/>
    <property type="project" value="TreeGrafter"/>
</dbReference>
<keyword evidence="4" id="KW-0804">Transcription</keyword>